<keyword evidence="2" id="KW-1185">Reference proteome</keyword>
<evidence type="ECO:0000313" key="2">
    <source>
        <dbReference type="Proteomes" id="UP000284407"/>
    </source>
</evidence>
<protein>
    <submittedName>
        <fullName evidence="1">Uncharacterized protein</fullName>
    </submittedName>
</protein>
<dbReference type="EMBL" id="RAQK01000001">
    <property type="protein sequence ID" value="RKE95470.1"/>
    <property type="molecule type" value="Genomic_DNA"/>
</dbReference>
<gene>
    <name evidence="1" type="ORF">C8N30_0003</name>
</gene>
<dbReference type="STRING" id="1443111.Z949_1955"/>
<comment type="caution">
    <text evidence="1">The sequence shown here is derived from an EMBL/GenBank/DDBJ whole genome shotgun (WGS) entry which is preliminary data.</text>
</comment>
<organism evidence="1 2">
    <name type="scientific">Sulfitobacter guttiformis</name>
    <dbReference type="NCBI Taxonomy" id="74349"/>
    <lineage>
        <taxon>Bacteria</taxon>
        <taxon>Pseudomonadati</taxon>
        <taxon>Pseudomonadota</taxon>
        <taxon>Alphaproteobacteria</taxon>
        <taxon>Rhodobacterales</taxon>
        <taxon>Roseobacteraceae</taxon>
        <taxon>Sulfitobacter</taxon>
    </lineage>
</organism>
<dbReference type="AlphaFoldDB" id="A0A420DMN8"/>
<name>A0A420DMN8_9RHOB</name>
<accession>A0A420DMN8</accession>
<sequence>MIGFVAQIGLIWDSPHESSVIAGGHEQLHTDDIQDAKLESV</sequence>
<evidence type="ECO:0000313" key="1">
    <source>
        <dbReference type="EMBL" id="RKE95470.1"/>
    </source>
</evidence>
<dbReference type="Proteomes" id="UP000284407">
    <property type="component" value="Unassembled WGS sequence"/>
</dbReference>
<reference evidence="1 2" key="1">
    <citation type="submission" date="2018-09" db="EMBL/GenBank/DDBJ databases">
        <title>Genomic Encyclopedia of Archaeal and Bacterial Type Strains, Phase II (KMG-II): from individual species to whole genera.</title>
        <authorList>
            <person name="Goeker M."/>
        </authorList>
    </citation>
    <scope>NUCLEOTIDE SEQUENCE [LARGE SCALE GENOMIC DNA]</scope>
    <source>
        <strain evidence="1 2">DSM 11458</strain>
    </source>
</reference>
<proteinExistence type="predicted"/>